<comment type="caution">
    <text evidence="2">The sequence shown here is derived from an EMBL/GenBank/DDBJ whole genome shotgun (WGS) entry which is preliminary data.</text>
</comment>
<proteinExistence type="predicted"/>
<sequence>MNRPSDTVIERVKVREVAGIFRSPDALDAAAGALLYGGFDRADIDLMALPDTIREKLGGVYAPAEELADVPDVPDVPRRAYIAHEDVATTTALVAGASPTSALRLRRLGSSPREERWRWPSRRPPQAGRPGAASVP</sequence>
<dbReference type="RefSeq" id="WP_176025426.1">
    <property type="nucleotide sequence ID" value="NZ_JBJLSN010000112.1"/>
</dbReference>
<dbReference type="Proteomes" id="UP000325333">
    <property type="component" value="Unassembled WGS sequence"/>
</dbReference>
<name>A0A5B0KK29_9PROT</name>
<accession>A0A5B0KK29</accession>
<evidence type="ECO:0000256" key="1">
    <source>
        <dbReference type="SAM" id="MobiDB-lite"/>
    </source>
</evidence>
<evidence type="ECO:0000313" key="2">
    <source>
        <dbReference type="EMBL" id="KAA1052992.1"/>
    </source>
</evidence>
<feature type="region of interest" description="Disordered" evidence="1">
    <location>
        <begin position="104"/>
        <end position="136"/>
    </location>
</feature>
<dbReference type="EMBL" id="JBJLSN010000112">
    <property type="protein sequence ID" value="MFL7905943.1"/>
    <property type="molecule type" value="Genomic_DNA"/>
</dbReference>
<dbReference type="Proteomes" id="UP001628281">
    <property type="component" value="Unassembled WGS sequence"/>
</dbReference>
<evidence type="ECO:0000313" key="3">
    <source>
        <dbReference type="EMBL" id="MFL7905943.1"/>
    </source>
</evidence>
<reference evidence="2 4" key="1">
    <citation type="submission" date="2019-07" db="EMBL/GenBank/DDBJ databases">
        <title>Genome sequencing of the stress-tolerant strain Azospirillum brasilense Az19.</title>
        <authorList>
            <person name="Maroniche G.A."/>
            <person name="Garcia J.E."/>
            <person name="Pagnussat L."/>
            <person name="Amenta M."/>
            <person name="Creus C.M."/>
        </authorList>
    </citation>
    <scope>NUCLEOTIDE SEQUENCE [LARGE SCALE GENOMIC DNA]</scope>
    <source>
        <strain evidence="2 4">Az19</strain>
    </source>
</reference>
<evidence type="ECO:0000313" key="5">
    <source>
        <dbReference type="Proteomes" id="UP001628281"/>
    </source>
</evidence>
<organism evidence="2 4">
    <name type="scientific">Azospirillum argentinense</name>
    <dbReference type="NCBI Taxonomy" id="2970906"/>
    <lineage>
        <taxon>Bacteria</taxon>
        <taxon>Pseudomonadati</taxon>
        <taxon>Pseudomonadota</taxon>
        <taxon>Alphaproteobacteria</taxon>
        <taxon>Rhodospirillales</taxon>
        <taxon>Azospirillaceae</taxon>
        <taxon>Azospirillum</taxon>
    </lineage>
</organism>
<reference evidence="3 5" key="2">
    <citation type="submission" date="2024-11" db="EMBL/GenBank/DDBJ databases">
        <title>Draft genome sequences of two bacteria associated to sugarcane roots in Colombia.</title>
        <authorList>
            <person name="Pardo-Diaz S."/>
            <person name="Masmela-Mendoza J."/>
            <person name="Delgadillo-Duran P."/>
            <person name="Bautista E.J."/>
            <person name="Rojas-Tapias D.F."/>
        </authorList>
    </citation>
    <scope>NUCLEOTIDE SEQUENCE [LARGE SCALE GENOMIC DNA]</scope>
    <source>
        <strain evidence="3 5">Ap18</strain>
    </source>
</reference>
<dbReference type="AlphaFoldDB" id="A0A5B0KK29"/>
<dbReference type="EMBL" id="VEWN01000018">
    <property type="protein sequence ID" value="KAA1052992.1"/>
    <property type="molecule type" value="Genomic_DNA"/>
</dbReference>
<protein>
    <submittedName>
        <fullName evidence="2">Uncharacterized protein</fullName>
    </submittedName>
</protein>
<keyword evidence="5" id="KW-1185">Reference proteome</keyword>
<gene>
    <name evidence="3" type="ORF">ACJ41P_32810</name>
    <name evidence="2" type="ORF">FH063_003188</name>
</gene>
<evidence type="ECO:0000313" key="4">
    <source>
        <dbReference type="Proteomes" id="UP000325333"/>
    </source>
</evidence>